<dbReference type="Proteomes" id="UP000018817">
    <property type="component" value="Unassembled WGS sequence"/>
</dbReference>
<evidence type="ECO:0000256" key="1">
    <source>
        <dbReference type="SAM" id="MobiDB-lite"/>
    </source>
</evidence>
<organism evidence="2 3">
    <name type="scientific">Phytophthora nicotianae (strain INRA-310)</name>
    <name type="common">Phytophthora parasitica</name>
    <dbReference type="NCBI Taxonomy" id="761204"/>
    <lineage>
        <taxon>Eukaryota</taxon>
        <taxon>Sar</taxon>
        <taxon>Stramenopiles</taxon>
        <taxon>Oomycota</taxon>
        <taxon>Peronosporomycetes</taxon>
        <taxon>Peronosporales</taxon>
        <taxon>Peronosporaceae</taxon>
        <taxon>Phytophthora</taxon>
    </lineage>
</organism>
<accession>W2R516</accession>
<feature type="region of interest" description="Disordered" evidence="1">
    <location>
        <begin position="355"/>
        <end position="386"/>
    </location>
</feature>
<proteinExistence type="predicted"/>
<protein>
    <submittedName>
        <fullName evidence="2">Uncharacterized protein</fullName>
    </submittedName>
</protein>
<dbReference type="GeneID" id="20173641"/>
<dbReference type="STRING" id="761204.W2R516"/>
<evidence type="ECO:0000313" key="3">
    <source>
        <dbReference type="Proteomes" id="UP000018817"/>
    </source>
</evidence>
<feature type="region of interest" description="Disordered" evidence="1">
    <location>
        <begin position="242"/>
        <end position="275"/>
    </location>
</feature>
<feature type="compositionally biased region" description="Basic and acidic residues" evidence="1">
    <location>
        <begin position="242"/>
        <end position="269"/>
    </location>
</feature>
<dbReference type="OMA" id="SEMWSEL"/>
<dbReference type="EMBL" id="KI669564">
    <property type="protein sequence ID" value="ETN20473.1"/>
    <property type="molecule type" value="Genomic_DNA"/>
</dbReference>
<feature type="compositionally biased region" description="Basic and acidic residues" evidence="1">
    <location>
        <begin position="355"/>
        <end position="377"/>
    </location>
</feature>
<evidence type="ECO:0000313" key="2">
    <source>
        <dbReference type="EMBL" id="ETN20473.1"/>
    </source>
</evidence>
<gene>
    <name evidence="2" type="ORF">PPTG_03470</name>
</gene>
<name>W2R516_PHYN3</name>
<sequence length="489" mass="54732">MSPKTKPLKYSSEGVLKNWNGKDWQTYKWALMHVFKEQDLKDIAVGDLTKAMLTTASAEKKEEFEKKQLKIMRLIGTSVPADVLHQIRDKKAGSEMWSELCNLYEGKQSEAIKAYTIRRVENELWSMKLAPGGDANLHLCKMFNLKTELADLNHTVADTTMVDMLLQSLPDQTEFENLKSSIYYGADPSIYSPKKVRELILAATARQKEFRGKRGEKRVTSEEDIAKAVRANEALRRTRLVDPRNEDHIRSNCPDKSKVQEKADDAEQKRKPRGNCTLRQETTGQVQMNHELDEGVVAGVAQPHEVHDVPREHGGAHGVDVSVHGEAVREAEDHVEGQDLHTDDAHDIGIVSDDKVVSDEDPAREAEADSVEAHLEDSDQEAGRSNGGWRYLNTASNWHVTGNFAEFVSYTADSEQLQHIRGVTSTIASRIAGMGTVAFTTEVNAEQIVSYLNGVLYILDAEYGLFSPGLAFEQGYTLELDNETRNFTS</sequence>
<dbReference type="Pfam" id="PF14223">
    <property type="entry name" value="Retrotran_gag_2"/>
    <property type="match status" value="1"/>
</dbReference>
<reference evidence="2 3" key="2">
    <citation type="submission" date="2013-11" db="EMBL/GenBank/DDBJ databases">
        <title>The Genome Sequence of Phytophthora parasitica INRA-310.</title>
        <authorList>
            <consortium name="The Broad Institute Genomics Platform"/>
            <person name="Russ C."/>
            <person name="Tyler B."/>
            <person name="Panabieres F."/>
            <person name="Shan W."/>
            <person name="Tripathy S."/>
            <person name="Grunwald N."/>
            <person name="Machado M."/>
            <person name="Johnson C.S."/>
            <person name="Arredondo F."/>
            <person name="Hong C."/>
            <person name="Coffey M."/>
            <person name="Young S.K."/>
            <person name="Zeng Q."/>
            <person name="Gargeya S."/>
            <person name="Fitzgerald M."/>
            <person name="Abouelleil A."/>
            <person name="Alvarado L."/>
            <person name="Chapman S.B."/>
            <person name="Gainer-Dewar J."/>
            <person name="Goldberg J."/>
            <person name="Griggs A."/>
            <person name="Gujja S."/>
            <person name="Hansen M."/>
            <person name="Howarth C."/>
            <person name="Imamovic A."/>
            <person name="Ireland A."/>
            <person name="Larimer J."/>
            <person name="McCowan C."/>
            <person name="Murphy C."/>
            <person name="Pearson M."/>
            <person name="Poon T.W."/>
            <person name="Priest M."/>
            <person name="Roberts A."/>
            <person name="Saif S."/>
            <person name="Shea T."/>
            <person name="Sykes S."/>
            <person name="Wortman J."/>
            <person name="Nusbaum C."/>
            <person name="Birren B."/>
        </authorList>
    </citation>
    <scope>NUCLEOTIDE SEQUENCE [LARGE SCALE GENOMIC DNA]</scope>
    <source>
        <strain evidence="2 3">INRA-310</strain>
    </source>
</reference>
<reference evidence="3" key="1">
    <citation type="submission" date="2011-12" db="EMBL/GenBank/DDBJ databases">
        <authorList>
            <consortium name="The Broad Institute Genome Sequencing Platform"/>
            <person name="Russ C."/>
            <person name="Tyler B."/>
            <person name="Panabieres F."/>
            <person name="Shan W."/>
            <person name="Tripathy S."/>
            <person name="Grunwald N."/>
            <person name="Machado M."/>
            <person name="Young S.K."/>
            <person name="Zeng Q."/>
            <person name="Gargeya S."/>
            <person name="Fitzgerald M."/>
            <person name="Haas B."/>
            <person name="Abouelleil A."/>
            <person name="Alvarado L."/>
            <person name="Arachchi H.M."/>
            <person name="Berlin A."/>
            <person name="Chapman S.B."/>
            <person name="Gearin G."/>
            <person name="Goldberg J."/>
            <person name="Griggs A."/>
            <person name="Gujja S."/>
            <person name="Hansen M."/>
            <person name="Heiman D."/>
            <person name="Howarth C."/>
            <person name="Larimer J."/>
            <person name="Lui A."/>
            <person name="MacDonald P.J.P."/>
            <person name="McCowen C."/>
            <person name="Montmayeur A."/>
            <person name="Murphy C."/>
            <person name="Neiman D."/>
            <person name="Pearson M."/>
            <person name="Priest M."/>
            <person name="Roberts A."/>
            <person name="Saif S."/>
            <person name="Shea T."/>
            <person name="Sisk P."/>
            <person name="Stolte C."/>
            <person name="Sykes S."/>
            <person name="Wortman J."/>
            <person name="Nusbaum C."/>
            <person name="Birren B."/>
        </authorList>
    </citation>
    <scope>NUCLEOTIDE SEQUENCE [LARGE SCALE GENOMIC DNA]</scope>
    <source>
        <strain evidence="3">INRA-310</strain>
    </source>
</reference>
<dbReference type="AlphaFoldDB" id="W2R516"/>
<dbReference type="VEuPathDB" id="FungiDB:PPTG_03470"/>
<dbReference type="RefSeq" id="XP_008894393.1">
    <property type="nucleotide sequence ID" value="XM_008896145.1"/>
</dbReference>
<dbReference type="OrthoDB" id="122197at2759"/>